<dbReference type="Pfam" id="PF04520">
    <property type="entry name" value="Senescence_reg"/>
    <property type="match status" value="1"/>
</dbReference>
<name>B9S0L7_RICCO</name>
<evidence type="ECO:0000256" key="2">
    <source>
        <dbReference type="SAM" id="MobiDB-lite"/>
    </source>
</evidence>
<feature type="region of interest" description="Disordered" evidence="2">
    <location>
        <begin position="44"/>
        <end position="75"/>
    </location>
</feature>
<comment type="similarity">
    <text evidence="1">Belongs to the senescence regulator S40 family.</text>
</comment>
<evidence type="ECO:0000256" key="1">
    <source>
        <dbReference type="ARBA" id="ARBA00034773"/>
    </source>
</evidence>
<protein>
    <recommendedName>
        <fullName evidence="5">Senescence regulator</fullName>
    </recommendedName>
</protein>
<feature type="compositionally biased region" description="Low complexity" evidence="2">
    <location>
        <begin position="44"/>
        <end position="54"/>
    </location>
</feature>
<dbReference type="InterPro" id="IPR007608">
    <property type="entry name" value="Senescence_reg_S40"/>
</dbReference>
<dbReference type="eggNOG" id="ENOG502S1M3">
    <property type="taxonomic scope" value="Eukaryota"/>
</dbReference>
<keyword evidence="4" id="KW-1185">Reference proteome</keyword>
<dbReference type="InParanoid" id="B9S0L7"/>
<evidence type="ECO:0000313" key="3">
    <source>
        <dbReference type="EMBL" id="EEF42950.1"/>
    </source>
</evidence>
<proteinExistence type="inferred from homology"/>
<dbReference type="Proteomes" id="UP000008311">
    <property type="component" value="Unassembled WGS sequence"/>
</dbReference>
<dbReference type="STRING" id="3988.B9S0L7"/>
<dbReference type="AlphaFoldDB" id="B9S0L7"/>
<dbReference type="PANTHER" id="PTHR46525:SF6">
    <property type="entry name" value="ARABIDOPSIS THALIANA GENOMIC DNA, CHROMOSOME 5, P1 CLONE:MOK16"/>
    <property type="match status" value="1"/>
</dbReference>
<dbReference type="OrthoDB" id="1917735at2759"/>
<dbReference type="GO" id="GO:0010150">
    <property type="term" value="P:leaf senescence"/>
    <property type="evidence" value="ECO:0007669"/>
    <property type="project" value="UniProtKB-ARBA"/>
</dbReference>
<gene>
    <name evidence="3" type="ORF">RCOM_1355930</name>
</gene>
<evidence type="ECO:0000313" key="4">
    <source>
        <dbReference type="Proteomes" id="UP000008311"/>
    </source>
</evidence>
<sequence>MASKKLLHAKRATNSYIFVNPEAEINPVVSHGNLFEFDEADVWSSNSNNNNNNSRAVSQSEAKKMLPRKGGGRNNMVVTKTPVTCASSLPVNIPDWSKIYRVDHRGQSNNLDDQDSDYDILNHDDDAYDGRVPPHEYLARRRGASFSVHEGIGRTLKGRDLRQVRNAIWKQVGFED</sequence>
<reference evidence="4" key="1">
    <citation type="journal article" date="2010" name="Nat. Biotechnol.">
        <title>Draft genome sequence of the oilseed species Ricinus communis.</title>
        <authorList>
            <person name="Chan A.P."/>
            <person name="Crabtree J."/>
            <person name="Zhao Q."/>
            <person name="Lorenzi H."/>
            <person name="Orvis J."/>
            <person name="Puiu D."/>
            <person name="Melake-Berhan A."/>
            <person name="Jones K.M."/>
            <person name="Redman J."/>
            <person name="Chen G."/>
            <person name="Cahoon E.B."/>
            <person name="Gedil M."/>
            <person name="Stanke M."/>
            <person name="Haas B.J."/>
            <person name="Wortman J.R."/>
            <person name="Fraser-Liggett C.M."/>
            <person name="Ravel J."/>
            <person name="Rabinowicz P.D."/>
        </authorList>
    </citation>
    <scope>NUCLEOTIDE SEQUENCE [LARGE SCALE GENOMIC DNA]</scope>
    <source>
        <strain evidence="4">cv. Hale</strain>
    </source>
</reference>
<dbReference type="PANTHER" id="PTHR46525">
    <property type="entry name" value="EMB|CAB72159.1"/>
    <property type="match status" value="1"/>
</dbReference>
<evidence type="ECO:0008006" key="5">
    <source>
        <dbReference type="Google" id="ProtNLM"/>
    </source>
</evidence>
<organism evidence="3 4">
    <name type="scientific">Ricinus communis</name>
    <name type="common">Castor bean</name>
    <dbReference type="NCBI Taxonomy" id="3988"/>
    <lineage>
        <taxon>Eukaryota</taxon>
        <taxon>Viridiplantae</taxon>
        <taxon>Streptophyta</taxon>
        <taxon>Embryophyta</taxon>
        <taxon>Tracheophyta</taxon>
        <taxon>Spermatophyta</taxon>
        <taxon>Magnoliopsida</taxon>
        <taxon>eudicotyledons</taxon>
        <taxon>Gunneridae</taxon>
        <taxon>Pentapetalae</taxon>
        <taxon>rosids</taxon>
        <taxon>fabids</taxon>
        <taxon>Malpighiales</taxon>
        <taxon>Euphorbiaceae</taxon>
        <taxon>Acalyphoideae</taxon>
        <taxon>Acalypheae</taxon>
        <taxon>Ricinus</taxon>
    </lineage>
</organism>
<accession>B9S0L7</accession>
<dbReference type="EMBL" id="EQ973837">
    <property type="protein sequence ID" value="EEF42950.1"/>
    <property type="molecule type" value="Genomic_DNA"/>
</dbReference>
<dbReference type="KEGG" id="rcu:8284529"/>